<gene>
    <name evidence="3" type="ORF">A2786_03815</name>
</gene>
<feature type="region of interest" description="Disordered" evidence="1">
    <location>
        <begin position="1"/>
        <end position="24"/>
    </location>
</feature>
<keyword evidence="2" id="KW-0812">Transmembrane</keyword>
<organism evidence="3 4">
    <name type="scientific">Candidatus Chisholmbacteria bacterium RIFCSPHIGHO2_01_FULL_52_32</name>
    <dbReference type="NCBI Taxonomy" id="1797591"/>
    <lineage>
        <taxon>Bacteria</taxon>
        <taxon>Candidatus Chisholmiibacteriota</taxon>
    </lineage>
</organism>
<feature type="compositionally biased region" description="Pro residues" evidence="1">
    <location>
        <begin position="82"/>
        <end position="95"/>
    </location>
</feature>
<dbReference type="EMBL" id="MHCJ01000003">
    <property type="protein sequence ID" value="OGY18598.1"/>
    <property type="molecule type" value="Genomic_DNA"/>
</dbReference>
<sequence length="129" mass="13804">MEQPLPKDLKKESGEGTEQQPVRKTGIEKILNTLKNISENSPKAKFVMILGAFAIATAILLSIASVFRGGKEKEAPGSEAPAPTPTNIPIPPRPTLAPEEIDHLLSDIDAFDPAQKDLSIPSVDLKIGL</sequence>
<accession>A0A1G1VT67</accession>
<dbReference type="AlphaFoldDB" id="A0A1G1VT67"/>
<feature type="transmembrane region" description="Helical" evidence="2">
    <location>
        <begin position="46"/>
        <end position="67"/>
    </location>
</feature>
<keyword evidence="2" id="KW-0472">Membrane</keyword>
<feature type="region of interest" description="Disordered" evidence="1">
    <location>
        <begin position="71"/>
        <end position="96"/>
    </location>
</feature>
<dbReference type="Proteomes" id="UP000179233">
    <property type="component" value="Unassembled WGS sequence"/>
</dbReference>
<evidence type="ECO:0000256" key="1">
    <source>
        <dbReference type="SAM" id="MobiDB-lite"/>
    </source>
</evidence>
<evidence type="ECO:0000256" key="2">
    <source>
        <dbReference type="SAM" id="Phobius"/>
    </source>
</evidence>
<keyword evidence="2" id="KW-1133">Transmembrane helix</keyword>
<proteinExistence type="predicted"/>
<name>A0A1G1VT67_9BACT</name>
<evidence type="ECO:0000313" key="4">
    <source>
        <dbReference type="Proteomes" id="UP000179233"/>
    </source>
</evidence>
<evidence type="ECO:0000313" key="3">
    <source>
        <dbReference type="EMBL" id="OGY18598.1"/>
    </source>
</evidence>
<comment type="caution">
    <text evidence="3">The sequence shown here is derived from an EMBL/GenBank/DDBJ whole genome shotgun (WGS) entry which is preliminary data.</text>
</comment>
<feature type="compositionally biased region" description="Basic and acidic residues" evidence="1">
    <location>
        <begin position="1"/>
        <end position="14"/>
    </location>
</feature>
<reference evidence="3 4" key="1">
    <citation type="journal article" date="2016" name="Nat. Commun.">
        <title>Thousands of microbial genomes shed light on interconnected biogeochemical processes in an aquifer system.</title>
        <authorList>
            <person name="Anantharaman K."/>
            <person name="Brown C.T."/>
            <person name="Hug L.A."/>
            <person name="Sharon I."/>
            <person name="Castelle C.J."/>
            <person name="Probst A.J."/>
            <person name="Thomas B.C."/>
            <person name="Singh A."/>
            <person name="Wilkins M.J."/>
            <person name="Karaoz U."/>
            <person name="Brodie E.L."/>
            <person name="Williams K.H."/>
            <person name="Hubbard S.S."/>
            <person name="Banfield J.F."/>
        </authorList>
    </citation>
    <scope>NUCLEOTIDE SEQUENCE [LARGE SCALE GENOMIC DNA]</scope>
</reference>
<protein>
    <submittedName>
        <fullName evidence="3">Uncharacterized protein</fullName>
    </submittedName>
</protein>